<accession>A0AC61PNJ1</accession>
<proteinExistence type="predicted"/>
<gene>
    <name evidence="1" type="ORF">SAMN06297397_2450</name>
</gene>
<evidence type="ECO:0000313" key="2">
    <source>
        <dbReference type="Proteomes" id="UP000192328"/>
    </source>
</evidence>
<protein>
    <submittedName>
        <fullName evidence="1">Membrane protein insertase, YidC/Oxa1 family, C-terminal domain-containing protein</fullName>
    </submittedName>
</protein>
<dbReference type="EMBL" id="FWXZ01000005">
    <property type="protein sequence ID" value="SMC77352.1"/>
    <property type="molecule type" value="Genomic_DNA"/>
</dbReference>
<comment type="caution">
    <text evidence="1">The sequence shown here is derived from an EMBL/GenBank/DDBJ whole genome shotgun (WGS) entry which is preliminary data.</text>
</comment>
<organism evidence="1 2">
    <name type="scientific">Aristaeella lactis</name>
    <dbReference type="NCBI Taxonomy" id="3046383"/>
    <lineage>
        <taxon>Bacteria</taxon>
        <taxon>Bacillati</taxon>
        <taxon>Bacillota</taxon>
        <taxon>Clostridia</taxon>
        <taxon>Eubacteriales</taxon>
        <taxon>Aristaeellaceae</taxon>
        <taxon>Aristaeella</taxon>
    </lineage>
</organism>
<keyword evidence="2" id="KW-1185">Reference proteome</keyword>
<name>A0AC61PNJ1_9FIRM</name>
<reference evidence="1" key="1">
    <citation type="submission" date="2017-04" db="EMBL/GenBank/DDBJ databases">
        <authorList>
            <person name="Varghese N."/>
            <person name="Submissions S."/>
        </authorList>
    </citation>
    <scope>NUCLEOTIDE SEQUENCE</scope>
    <source>
        <strain evidence="1">WTE2008</strain>
    </source>
</reference>
<evidence type="ECO:0000313" key="1">
    <source>
        <dbReference type="EMBL" id="SMC77352.1"/>
    </source>
</evidence>
<sequence length="340" mass="38056">MNDFLFNILAWIRSWVGSWGWSMVVFTVMIRLVLTPLDIKSRVSMRKTTKLQPQLQALQKKYANDKEKLNAKTAELYKKEHINPLSSCLPLLLTWPILIAVFGAMRMAANKELLMQLTQILNNEVPTLERWLWIKNLWMPDSLFASSMPDLNTLRQIPTDQWVTWFNGLDQSSLPVLIKDLGLTVDSFSQNNLVTTLQTMIGTIKEPGAVFANAAYAKAIATNPQWTFNLLITQFSLVNEYNGWLLLPVLSAATQMAMTKLMGTTQQQPAAQGSGAGTGKFMQWFFPIFSMVICLSYSSAFALYWVAGNLVSSAQTMIINKILDNKEKAASAVAGEGSVK</sequence>
<dbReference type="Proteomes" id="UP000192328">
    <property type="component" value="Unassembled WGS sequence"/>
</dbReference>